<dbReference type="Proteomes" id="UP000006054">
    <property type="component" value="Chromosome"/>
</dbReference>
<dbReference type="KEGG" id="fli:Fleli_1906"/>
<protein>
    <submittedName>
        <fullName evidence="2">Uncharacterized protein</fullName>
    </submittedName>
</protein>
<reference evidence="3" key="1">
    <citation type="submission" date="2012-06" db="EMBL/GenBank/DDBJ databases">
        <title>The complete genome of Flexibacter litoralis DSM 6794.</title>
        <authorList>
            <person name="Lucas S."/>
            <person name="Copeland A."/>
            <person name="Lapidus A."/>
            <person name="Glavina del Rio T."/>
            <person name="Dalin E."/>
            <person name="Tice H."/>
            <person name="Bruce D."/>
            <person name="Goodwin L."/>
            <person name="Pitluck S."/>
            <person name="Peters L."/>
            <person name="Ovchinnikova G."/>
            <person name="Lu M."/>
            <person name="Kyrpides N."/>
            <person name="Mavromatis K."/>
            <person name="Ivanova N."/>
            <person name="Brettin T."/>
            <person name="Detter J.C."/>
            <person name="Han C."/>
            <person name="Larimer F."/>
            <person name="Land M."/>
            <person name="Hauser L."/>
            <person name="Markowitz V."/>
            <person name="Cheng J.-F."/>
            <person name="Hugenholtz P."/>
            <person name="Woyke T."/>
            <person name="Wu D."/>
            <person name="Spring S."/>
            <person name="Lang E."/>
            <person name="Kopitz M."/>
            <person name="Brambilla E."/>
            <person name="Klenk H.-P."/>
            <person name="Eisen J.A."/>
        </authorList>
    </citation>
    <scope>NUCLEOTIDE SEQUENCE [LARGE SCALE GENOMIC DNA]</scope>
    <source>
        <strain evidence="3">ATCC 23117 / DSM 6794 / NBRC 15988 / NCIMB 1366 / Sio-4</strain>
    </source>
</reference>
<keyword evidence="1" id="KW-1133">Transmembrane helix</keyword>
<feature type="transmembrane region" description="Helical" evidence="1">
    <location>
        <begin position="12"/>
        <end position="30"/>
    </location>
</feature>
<dbReference type="HOGENOM" id="CLU_1746942_0_0_10"/>
<dbReference type="RefSeq" id="WP_014797747.1">
    <property type="nucleotide sequence ID" value="NC_018018.1"/>
</dbReference>
<evidence type="ECO:0000313" key="2">
    <source>
        <dbReference type="EMBL" id="AFM04296.1"/>
    </source>
</evidence>
<gene>
    <name evidence="2" type="ordered locus">Fleli_1906</name>
</gene>
<accession>I4AK11</accession>
<dbReference type="STRING" id="880071.Fleli_1906"/>
<feature type="transmembrane region" description="Helical" evidence="1">
    <location>
        <begin position="36"/>
        <end position="57"/>
    </location>
</feature>
<organism evidence="2 3">
    <name type="scientific">Bernardetia litoralis (strain ATCC 23117 / DSM 6794 / NBRC 15988 / NCIMB 1366 / Fx l1 / Sio-4)</name>
    <name type="common">Flexibacter litoralis</name>
    <dbReference type="NCBI Taxonomy" id="880071"/>
    <lineage>
        <taxon>Bacteria</taxon>
        <taxon>Pseudomonadati</taxon>
        <taxon>Bacteroidota</taxon>
        <taxon>Cytophagia</taxon>
        <taxon>Cytophagales</taxon>
        <taxon>Bernardetiaceae</taxon>
        <taxon>Bernardetia</taxon>
    </lineage>
</organism>
<evidence type="ECO:0000313" key="3">
    <source>
        <dbReference type="Proteomes" id="UP000006054"/>
    </source>
</evidence>
<dbReference type="AlphaFoldDB" id="I4AK11"/>
<keyword evidence="3" id="KW-1185">Reference proteome</keyword>
<keyword evidence="1" id="KW-0472">Membrane</keyword>
<keyword evidence="1" id="KW-0812">Transmembrane</keyword>
<dbReference type="EMBL" id="CP003345">
    <property type="protein sequence ID" value="AFM04296.1"/>
    <property type="molecule type" value="Genomic_DNA"/>
</dbReference>
<sequence precursor="true">MNNKLSFKFQTLFSLSIFCVGIIGIAAWSLSLESNWKFLVIGIAAIIVCLLLLKVATMPISFQFSKKELIVSYLILPKKKWLFEDLKNWNAVEIKTFNDVYKIIELNFLKNKTSQKLKKVGISKQEYKGFEVFDKFMNKNFRELKTVSN</sequence>
<proteinExistence type="predicted"/>
<name>I4AK11_BERLS</name>
<evidence type="ECO:0000256" key="1">
    <source>
        <dbReference type="SAM" id="Phobius"/>
    </source>
</evidence>